<name>A0ABW9B638_9BURK</name>
<organism evidence="3 4">
    <name type="scientific">Paraburkholderia dipogonis</name>
    <dbReference type="NCBI Taxonomy" id="1211383"/>
    <lineage>
        <taxon>Bacteria</taxon>
        <taxon>Pseudomonadati</taxon>
        <taxon>Pseudomonadota</taxon>
        <taxon>Betaproteobacteria</taxon>
        <taxon>Burkholderiales</taxon>
        <taxon>Burkholderiaceae</taxon>
        <taxon>Paraburkholderia</taxon>
    </lineage>
</organism>
<reference evidence="3 4" key="1">
    <citation type="journal article" date="2024" name="Chem. Sci.">
        <title>Discovery of megapolipeptins by genome mining of a Burkholderiales bacteria collection.</title>
        <authorList>
            <person name="Paulo B.S."/>
            <person name="Recchia M.J.J."/>
            <person name="Lee S."/>
            <person name="Fergusson C.H."/>
            <person name="Romanowski S.B."/>
            <person name="Hernandez A."/>
            <person name="Krull N."/>
            <person name="Liu D.Y."/>
            <person name="Cavanagh H."/>
            <person name="Bos A."/>
            <person name="Gray C.A."/>
            <person name="Murphy B.T."/>
            <person name="Linington R.G."/>
            <person name="Eustaquio A.S."/>
        </authorList>
    </citation>
    <scope>NUCLEOTIDE SEQUENCE [LARGE SCALE GENOMIC DNA]</scope>
    <source>
        <strain evidence="3 4">RL17-350-BIC-A</strain>
    </source>
</reference>
<proteinExistence type="predicted"/>
<evidence type="ECO:0000313" key="3">
    <source>
        <dbReference type="EMBL" id="MFM0008157.1"/>
    </source>
</evidence>
<dbReference type="Proteomes" id="UP001629230">
    <property type="component" value="Unassembled WGS sequence"/>
</dbReference>
<comment type="caution">
    <text evidence="3">The sequence shown here is derived from an EMBL/GenBank/DDBJ whole genome shotgun (WGS) entry which is preliminary data.</text>
</comment>
<feature type="compositionally biased region" description="Basic and acidic residues" evidence="1">
    <location>
        <begin position="47"/>
        <end position="64"/>
    </location>
</feature>
<protein>
    <recommendedName>
        <fullName evidence="5">Secreted protein</fullName>
    </recommendedName>
</protein>
<dbReference type="EMBL" id="JAQQEZ010000084">
    <property type="protein sequence ID" value="MFM0008157.1"/>
    <property type="molecule type" value="Genomic_DNA"/>
</dbReference>
<accession>A0ABW9B638</accession>
<keyword evidence="4" id="KW-1185">Reference proteome</keyword>
<evidence type="ECO:0000256" key="1">
    <source>
        <dbReference type="SAM" id="MobiDB-lite"/>
    </source>
</evidence>
<evidence type="ECO:0008006" key="5">
    <source>
        <dbReference type="Google" id="ProtNLM"/>
    </source>
</evidence>
<feature type="signal peptide" evidence="2">
    <location>
        <begin position="1"/>
        <end position="27"/>
    </location>
</feature>
<gene>
    <name evidence="3" type="ORF">PQR57_45525</name>
</gene>
<dbReference type="RefSeq" id="WP_408183092.1">
    <property type="nucleotide sequence ID" value="NZ_JAQQEZ010000084.1"/>
</dbReference>
<evidence type="ECO:0000313" key="4">
    <source>
        <dbReference type="Proteomes" id="UP001629230"/>
    </source>
</evidence>
<feature type="chain" id="PRO_5045420840" description="Secreted protein" evidence="2">
    <location>
        <begin position="28"/>
        <end position="74"/>
    </location>
</feature>
<sequence length="74" mass="7929">MSGFYVVAPAIAACIAMYSISPTSVRAQTGAAATKQMQYTQRAAQKKAREAKNDTRDQMQKENEAPPAPASGEH</sequence>
<keyword evidence="2" id="KW-0732">Signal</keyword>
<feature type="region of interest" description="Disordered" evidence="1">
    <location>
        <begin position="38"/>
        <end position="74"/>
    </location>
</feature>
<evidence type="ECO:0000256" key="2">
    <source>
        <dbReference type="SAM" id="SignalP"/>
    </source>
</evidence>